<dbReference type="Gene3D" id="1.20.120.1750">
    <property type="match status" value="1"/>
</dbReference>
<keyword evidence="9" id="KW-0862">Zinc</keyword>
<dbReference type="PANTHER" id="PTHR11685">
    <property type="entry name" value="RBR FAMILY RING FINGER AND IBR DOMAIN-CONTAINING"/>
    <property type="match status" value="1"/>
</dbReference>
<name>A0A0A9XDL8_LYGHE</name>
<dbReference type="InterPro" id="IPR044066">
    <property type="entry name" value="TRIAD_supradom"/>
</dbReference>
<comment type="similarity">
    <text evidence="10">Belongs to the RBR family. RNF14 subfamily.</text>
</comment>
<dbReference type="SUPFAM" id="SSF54495">
    <property type="entry name" value="UBC-like"/>
    <property type="match status" value="1"/>
</dbReference>
<dbReference type="PROSITE" id="PS00518">
    <property type="entry name" value="ZF_RING_1"/>
    <property type="match status" value="1"/>
</dbReference>
<sequence>MSDEEDQADEVLALQSIYNGEEFSCVEAEDGLKSGKFHAFLSLPAGFHITFKTYSNGSPSSVVIPLEHLPPITLSFKLPKNYPSESSPEFELSCPWLTVTKLLKLCEKLEALWNEWKGSVILYTWTNFLKEESMDFIGVTDVLDITRRHLMELRRSGKLVDTKRNNNKRQRPLREAVARPPFDPRVVIPPLSLPLHQFLESYNDDRSKTTFLRNIYHCSICFQETAGSNCLQFHPCSHVYCKQCMEQYFTTRIKDAMVSSMPCPYEKCTSEANPHQVKDAVGALLFNKYDSMLLSVTLDKMDDITYCPRTSCGSPVMREKDEKMAACPACRYVFCVFCRRAYHGVEFCRMKSVEMKKIVQEYQEGDAAVKSRLEKRYGAAQIRRFINDMLSDDWIQTNSKNCPNCEASIEKSDGCNKMVCGKCQAFFCWLCLAVLDRNNPYSHFMDANSRCRNQLFLGLEGDPDVEDDEEDVFDEDFFDAVEFDGMDDDIGFHFI</sequence>
<evidence type="ECO:0000259" key="14">
    <source>
        <dbReference type="PROSITE" id="PS51873"/>
    </source>
</evidence>
<comment type="catalytic activity">
    <reaction evidence="1">
        <text>[E2 ubiquitin-conjugating enzyme]-S-ubiquitinyl-L-cysteine + [acceptor protein]-L-lysine = [E2 ubiquitin-conjugating enzyme]-L-cysteine + [acceptor protein]-N(6)-ubiquitinyl-L-lysine.</text>
        <dbReference type="EC" id="2.3.2.31"/>
    </reaction>
</comment>
<evidence type="ECO:0000256" key="1">
    <source>
        <dbReference type="ARBA" id="ARBA00001798"/>
    </source>
</evidence>
<dbReference type="PROSITE" id="PS50089">
    <property type="entry name" value="ZF_RING_2"/>
    <property type="match status" value="1"/>
</dbReference>
<evidence type="ECO:0000259" key="12">
    <source>
        <dbReference type="PROSITE" id="PS50089"/>
    </source>
</evidence>
<reference evidence="15" key="2">
    <citation type="submission" date="2014-07" db="EMBL/GenBank/DDBJ databases">
        <authorList>
            <person name="Hull J."/>
        </authorList>
    </citation>
    <scope>NUCLEOTIDE SEQUENCE</scope>
</reference>
<organism evidence="15">
    <name type="scientific">Lygus hesperus</name>
    <name type="common">Western plant bug</name>
    <dbReference type="NCBI Taxonomy" id="30085"/>
    <lineage>
        <taxon>Eukaryota</taxon>
        <taxon>Metazoa</taxon>
        <taxon>Ecdysozoa</taxon>
        <taxon>Arthropoda</taxon>
        <taxon>Hexapoda</taxon>
        <taxon>Insecta</taxon>
        <taxon>Pterygota</taxon>
        <taxon>Neoptera</taxon>
        <taxon>Paraneoptera</taxon>
        <taxon>Hemiptera</taxon>
        <taxon>Heteroptera</taxon>
        <taxon>Panheteroptera</taxon>
        <taxon>Cimicomorpha</taxon>
        <taxon>Miridae</taxon>
        <taxon>Mirini</taxon>
        <taxon>Lygus</taxon>
    </lineage>
</organism>
<evidence type="ECO:0000256" key="4">
    <source>
        <dbReference type="ARBA" id="ARBA00022679"/>
    </source>
</evidence>
<dbReference type="AlphaFoldDB" id="A0A0A9XDL8"/>
<dbReference type="Gene3D" id="2.20.25.20">
    <property type="match status" value="1"/>
</dbReference>
<evidence type="ECO:0000256" key="7">
    <source>
        <dbReference type="ARBA" id="ARBA00022771"/>
    </source>
</evidence>
<evidence type="ECO:0000256" key="9">
    <source>
        <dbReference type="ARBA" id="ARBA00022833"/>
    </source>
</evidence>
<evidence type="ECO:0000256" key="5">
    <source>
        <dbReference type="ARBA" id="ARBA00022723"/>
    </source>
</evidence>
<keyword evidence="6" id="KW-0677">Repeat</keyword>
<dbReference type="CDD" id="cd23820">
    <property type="entry name" value="RWD_RNF14"/>
    <property type="match status" value="1"/>
</dbReference>
<evidence type="ECO:0000256" key="3">
    <source>
        <dbReference type="ARBA" id="ARBA00012251"/>
    </source>
</evidence>
<dbReference type="SUPFAM" id="SSF57850">
    <property type="entry name" value="RING/U-box"/>
    <property type="match status" value="3"/>
</dbReference>
<dbReference type="GO" id="GO:0008270">
    <property type="term" value="F:zinc ion binding"/>
    <property type="evidence" value="ECO:0007669"/>
    <property type="project" value="UniProtKB-KW"/>
</dbReference>
<dbReference type="Gene3D" id="3.30.40.10">
    <property type="entry name" value="Zinc/RING finger domain, C3HC4 (zinc finger)"/>
    <property type="match status" value="1"/>
</dbReference>
<gene>
    <name evidence="15" type="primary">Rnf14_1</name>
    <name evidence="17" type="synonym">Rnf14_0</name>
    <name evidence="16" type="synonym">Rnf14_4</name>
    <name evidence="15" type="ORF">CM83_32688</name>
    <name evidence="17" type="ORF">CM83_32689</name>
    <name evidence="16" type="ORF">CM83_32690</name>
    <name evidence="18" type="ORF">g.41590</name>
</gene>
<dbReference type="PROSITE" id="PS50908">
    <property type="entry name" value="RWD"/>
    <property type="match status" value="1"/>
</dbReference>
<dbReference type="GO" id="GO:0061630">
    <property type="term" value="F:ubiquitin protein ligase activity"/>
    <property type="evidence" value="ECO:0007669"/>
    <property type="project" value="UniProtKB-EC"/>
</dbReference>
<dbReference type="CDD" id="cd20354">
    <property type="entry name" value="Rcat_RBR_RNF14"/>
    <property type="match status" value="1"/>
</dbReference>
<comment type="pathway">
    <text evidence="2">Protein modification; protein ubiquitination.</text>
</comment>
<keyword evidence="5" id="KW-0479">Metal-binding</keyword>
<reference evidence="15" key="1">
    <citation type="journal article" date="2014" name="PLoS ONE">
        <title>Transcriptome-Based Identification of ABC Transporters in the Western Tarnished Plant Bug Lygus hesperus.</title>
        <authorList>
            <person name="Hull J.J."/>
            <person name="Chaney K."/>
            <person name="Geib S.M."/>
            <person name="Fabrick J.A."/>
            <person name="Brent C.S."/>
            <person name="Walsh D."/>
            <person name="Lavine L.C."/>
        </authorList>
    </citation>
    <scope>NUCLEOTIDE SEQUENCE</scope>
</reference>
<dbReference type="Pfam" id="PF26200">
    <property type="entry name" value="Rcat_RNF216"/>
    <property type="match status" value="1"/>
</dbReference>
<keyword evidence="8" id="KW-0833">Ubl conjugation pathway</keyword>
<evidence type="ECO:0000256" key="2">
    <source>
        <dbReference type="ARBA" id="ARBA00004906"/>
    </source>
</evidence>
<feature type="domain" description="RING-type" evidence="12">
    <location>
        <begin position="218"/>
        <end position="267"/>
    </location>
</feature>
<feature type="domain" description="RWD" evidence="13">
    <location>
        <begin position="9"/>
        <end position="136"/>
    </location>
</feature>
<proteinExistence type="inferred from homology"/>
<dbReference type="EMBL" id="GBHO01025866">
    <property type="protein sequence ID" value="JAG17738.1"/>
    <property type="molecule type" value="Transcribed_RNA"/>
</dbReference>
<dbReference type="InterPro" id="IPR047548">
    <property type="entry name" value="Rcat_RBR_RNF14"/>
</dbReference>
<dbReference type="InterPro" id="IPR017907">
    <property type="entry name" value="Znf_RING_CS"/>
</dbReference>
<dbReference type="PROSITE" id="PS51873">
    <property type="entry name" value="TRIAD"/>
    <property type="match status" value="1"/>
</dbReference>
<dbReference type="InterPro" id="IPR006575">
    <property type="entry name" value="RWD_dom"/>
</dbReference>
<evidence type="ECO:0000313" key="18">
    <source>
        <dbReference type="EMBL" id="JAQ10044.1"/>
    </source>
</evidence>
<dbReference type="InterPro" id="IPR031127">
    <property type="entry name" value="E3_UB_ligase_RBR"/>
</dbReference>
<dbReference type="EC" id="2.3.2.31" evidence="3"/>
<dbReference type="GO" id="GO:0016567">
    <property type="term" value="P:protein ubiquitination"/>
    <property type="evidence" value="ECO:0007669"/>
    <property type="project" value="InterPro"/>
</dbReference>
<dbReference type="SMART" id="SM00591">
    <property type="entry name" value="RWD"/>
    <property type="match status" value="1"/>
</dbReference>
<dbReference type="EMBL" id="GBHO01025868">
    <property type="protein sequence ID" value="JAG17736.1"/>
    <property type="molecule type" value="Transcribed_RNA"/>
</dbReference>
<evidence type="ECO:0000256" key="11">
    <source>
        <dbReference type="PROSITE-ProRule" id="PRU00175"/>
    </source>
</evidence>
<keyword evidence="7 11" id="KW-0863">Zinc-finger</keyword>
<dbReference type="SMART" id="SM00647">
    <property type="entry name" value="IBR"/>
    <property type="match status" value="2"/>
</dbReference>
<evidence type="ECO:0000313" key="15">
    <source>
        <dbReference type="EMBL" id="JAG17736.1"/>
    </source>
</evidence>
<protein>
    <recommendedName>
        <fullName evidence="3">RBR-type E3 ubiquitin transferase</fullName>
        <ecNumber evidence="3">2.3.2.31</ecNumber>
    </recommendedName>
</protein>
<dbReference type="InterPro" id="IPR016135">
    <property type="entry name" value="UBQ-conjugating_enzyme/RWD"/>
</dbReference>
<dbReference type="InterPro" id="IPR002867">
    <property type="entry name" value="IBR_dom"/>
</dbReference>
<dbReference type="InterPro" id="IPR001841">
    <property type="entry name" value="Znf_RING"/>
</dbReference>
<dbReference type="Gene3D" id="3.10.110.10">
    <property type="entry name" value="Ubiquitin Conjugating Enzyme"/>
    <property type="match status" value="1"/>
</dbReference>
<dbReference type="CDD" id="cd20341">
    <property type="entry name" value="BRcat_RBR_RNF14"/>
    <property type="match status" value="1"/>
</dbReference>
<dbReference type="FunFam" id="3.30.40.10:FF:000137">
    <property type="entry name" value="RanBP-type and C3HC4-type zinc finger-containing protein 1"/>
    <property type="match status" value="1"/>
</dbReference>
<dbReference type="InterPro" id="IPR013083">
    <property type="entry name" value="Znf_RING/FYVE/PHD"/>
</dbReference>
<evidence type="ECO:0000313" key="17">
    <source>
        <dbReference type="EMBL" id="JAG17738.1"/>
    </source>
</evidence>
<dbReference type="Pfam" id="PF05773">
    <property type="entry name" value="RWD"/>
    <property type="match status" value="1"/>
</dbReference>
<evidence type="ECO:0000256" key="8">
    <source>
        <dbReference type="ARBA" id="ARBA00022786"/>
    </source>
</evidence>
<evidence type="ECO:0000256" key="10">
    <source>
        <dbReference type="ARBA" id="ARBA00044508"/>
    </source>
</evidence>
<evidence type="ECO:0000313" key="16">
    <source>
        <dbReference type="EMBL" id="JAG17737.1"/>
    </source>
</evidence>
<evidence type="ECO:0000259" key="13">
    <source>
        <dbReference type="PROSITE" id="PS50908"/>
    </source>
</evidence>
<dbReference type="InterPro" id="IPR031128">
    <property type="entry name" value="RNF14_RING-HC_Zfn"/>
</dbReference>
<reference evidence="18" key="3">
    <citation type="journal article" date="2016" name="Gigascience">
        <title>De novo construction of an expanded transcriptome assembly for the western tarnished plant bug, Lygus hesperus.</title>
        <authorList>
            <person name="Tassone E.E."/>
            <person name="Geib S.M."/>
            <person name="Hall B."/>
            <person name="Fabrick J.A."/>
            <person name="Brent C.S."/>
            <person name="Hull J.J."/>
        </authorList>
    </citation>
    <scope>NUCLEOTIDE SEQUENCE</scope>
</reference>
<dbReference type="EMBL" id="GDHC01008585">
    <property type="protein sequence ID" value="JAQ10044.1"/>
    <property type="molecule type" value="Transcribed_RNA"/>
</dbReference>
<dbReference type="Pfam" id="PF01485">
    <property type="entry name" value="IBR"/>
    <property type="match status" value="1"/>
</dbReference>
<evidence type="ECO:0000256" key="6">
    <source>
        <dbReference type="ARBA" id="ARBA00022737"/>
    </source>
</evidence>
<dbReference type="EMBL" id="GBHO01025867">
    <property type="protein sequence ID" value="JAG17737.1"/>
    <property type="molecule type" value="Transcribed_RNA"/>
</dbReference>
<accession>A0A0A9XDL8</accession>
<keyword evidence="4" id="KW-0808">Transferase</keyword>
<feature type="domain" description="RING-type" evidence="14">
    <location>
        <begin position="214"/>
        <end position="455"/>
    </location>
</feature>
<dbReference type="CDD" id="cd16628">
    <property type="entry name" value="RING-HC_RBR_RNF14"/>
    <property type="match status" value="1"/>
</dbReference>